<feature type="repeat" description="TPR" evidence="16">
    <location>
        <begin position="160"/>
        <end position="193"/>
    </location>
</feature>
<dbReference type="InterPro" id="IPR003594">
    <property type="entry name" value="HATPase_dom"/>
</dbReference>
<evidence type="ECO:0000256" key="10">
    <source>
        <dbReference type="ARBA" id="ARBA00022777"/>
    </source>
</evidence>
<comment type="function">
    <text evidence="14">Member of the two-component regulatory system NreB/NreC involved in the control of dissimilatory nitrate/nitrite reduction in response to oxygen. NreB functions as a direct oxygen sensor histidine kinase which is autophosphorylated, in the absence of oxygen, probably at the conserved histidine residue, and transfers its phosphate group probably to a conserved aspartate residue of NreC. NreB/NreC activates the expression of the nitrate (narGHJI) and nitrite (nir) reductase operons, as well as the putative nitrate transporter gene narT.</text>
</comment>
<dbReference type="Gene3D" id="1.20.5.1930">
    <property type="match status" value="1"/>
</dbReference>
<dbReference type="PANTHER" id="PTHR24421">
    <property type="entry name" value="NITRATE/NITRITE SENSOR PROTEIN NARX-RELATED"/>
    <property type="match status" value="1"/>
</dbReference>
<dbReference type="InterPro" id="IPR036890">
    <property type="entry name" value="HATPase_C_sf"/>
</dbReference>
<gene>
    <name evidence="21" type="ORF">GLV81_11765</name>
</gene>
<dbReference type="GO" id="GO:0046983">
    <property type="term" value="F:protein dimerization activity"/>
    <property type="evidence" value="ECO:0007669"/>
    <property type="project" value="InterPro"/>
</dbReference>
<feature type="chain" id="PRO_5026209199" description="Oxygen sensor histidine kinase NreB" evidence="19">
    <location>
        <begin position="23"/>
        <end position="643"/>
    </location>
</feature>
<reference evidence="21 22" key="1">
    <citation type="submission" date="2019-11" db="EMBL/GenBank/DDBJ databases">
        <authorList>
            <person name="Im W.T."/>
        </authorList>
    </citation>
    <scope>NUCLEOTIDE SEQUENCE [LARGE SCALE GENOMIC DNA]</scope>
    <source>
        <strain evidence="21 22">SB-02</strain>
    </source>
</reference>
<dbReference type="Pfam" id="PF13424">
    <property type="entry name" value="TPR_12"/>
    <property type="match status" value="2"/>
</dbReference>
<evidence type="ECO:0000256" key="4">
    <source>
        <dbReference type="ARBA" id="ARBA00012438"/>
    </source>
</evidence>
<feature type="domain" description="Histidine kinase" evidence="20">
    <location>
        <begin position="447"/>
        <end position="640"/>
    </location>
</feature>
<evidence type="ECO:0000256" key="2">
    <source>
        <dbReference type="ARBA" id="ARBA00001966"/>
    </source>
</evidence>
<evidence type="ECO:0000256" key="7">
    <source>
        <dbReference type="ARBA" id="ARBA00022490"/>
    </source>
</evidence>
<keyword evidence="16" id="KW-0802">TPR repeat</keyword>
<name>A0A6I6GAL9_9BACT</name>
<dbReference type="SUPFAM" id="SSF55874">
    <property type="entry name" value="ATPase domain of HSP90 chaperone/DNA topoisomerase II/histidine kinase"/>
    <property type="match status" value="1"/>
</dbReference>
<dbReference type="Proteomes" id="UP000426027">
    <property type="component" value="Chromosome"/>
</dbReference>
<feature type="signal peptide" evidence="19">
    <location>
        <begin position="1"/>
        <end position="22"/>
    </location>
</feature>
<dbReference type="SMART" id="SM00387">
    <property type="entry name" value="HATPase_c"/>
    <property type="match status" value="1"/>
</dbReference>
<protein>
    <recommendedName>
        <fullName evidence="5">Oxygen sensor histidine kinase NreB</fullName>
        <ecNumber evidence="4">2.7.13.3</ecNumber>
    </recommendedName>
    <alternativeName>
        <fullName evidence="15">Nitrogen regulation protein B</fullName>
    </alternativeName>
</protein>
<organism evidence="21 22">
    <name type="scientific">Phnomibacter ginsenosidimutans</name>
    <dbReference type="NCBI Taxonomy" id="2676868"/>
    <lineage>
        <taxon>Bacteria</taxon>
        <taxon>Pseudomonadati</taxon>
        <taxon>Bacteroidota</taxon>
        <taxon>Chitinophagia</taxon>
        <taxon>Chitinophagales</taxon>
        <taxon>Chitinophagaceae</taxon>
        <taxon>Phnomibacter</taxon>
    </lineage>
</organism>
<keyword evidence="11" id="KW-0408">Iron</keyword>
<keyword evidence="10" id="KW-0418">Kinase</keyword>
<dbReference type="Gene3D" id="3.30.565.10">
    <property type="entry name" value="Histidine kinase-like ATPase, C-terminal domain"/>
    <property type="match status" value="1"/>
</dbReference>
<evidence type="ECO:0000256" key="3">
    <source>
        <dbReference type="ARBA" id="ARBA00004496"/>
    </source>
</evidence>
<dbReference type="GO" id="GO:0005737">
    <property type="term" value="C:cytoplasm"/>
    <property type="evidence" value="ECO:0007669"/>
    <property type="project" value="UniProtKB-SubCell"/>
</dbReference>
<dbReference type="KEGG" id="fls:GLV81_11765"/>
<evidence type="ECO:0000256" key="19">
    <source>
        <dbReference type="SAM" id="SignalP"/>
    </source>
</evidence>
<sequence length="643" mass="71892">MRKTAFLLLLSALLYQSGRAQQAAIDSILKVLPKQQDSTLCMSYNELTWLYRASDKQAAIAYGEKAVALAKQIKFPKGEAQAYNDLGIIQLDLQNMTLAKQLFRQSMAIRTQLKDDKGLAGLHLKMGIVYNKEAHYDSALDAGLKALALYEKLKDDYGIATALNNVGSANNHVGNIESALDYHRRALAIREKINDVPGMGASYVNVGNAYVLLSQFDTAIPYLIKAEEYTRATNSWEYLASALNNLGICYLYKKEYATAKPYAEEAYDIRKQLGDIRSQAISANVCGRILHGLGQHTQAEALLTEALQAADTLESSLTEKMRLHEALAMAYEGQGKWKQALASERTRIQLMDSLKVTDMNARFSEMETQYQTLRKEQQITEQQYELSRKNWMIAIAAAVLVLGSLLAYSYYRRFKLKQQQQLQAEVMRQQELATKAVMEAEENERKRIATELHDGVGQMMSAARMNLSAFENDLPQQDADARARFDRIISLVDESCKEVRSVSHNMMPNALLKKGLAAAVREFVDKIDNRILKVALHAEGLNERLDANTESMVYRVVQECINNVIKHSGANQLDLSLINDNDGLSITIEDNGRGFDASHQSEGIGLKNIRSRVAYLKGEVEWDSRPGHGTAVTIFVPQAGVEK</sequence>
<keyword evidence="18" id="KW-0472">Membrane</keyword>
<dbReference type="SUPFAM" id="SSF48452">
    <property type="entry name" value="TPR-like"/>
    <property type="match status" value="2"/>
</dbReference>
<dbReference type="PRINTS" id="PR00344">
    <property type="entry name" value="BCTRLSENSOR"/>
</dbReference>
<dbReference type="Gene3D" id="1.25.40.10">
    <property type="entry name" value="Tetratricopeptide repeat domain"/>
    <property type="match status" value="2"/>
</dbReference>
<feature type="transmembrane region" description="Helical" evidence="18">
    <location>
        <begin position="391"/>
        <end position="411"/>
    </location>
</feature>
<evidence type="ECO:0000256" key="17">
    <source>
        <dbReference type="SAM" id="Coils"/>
    </source>
</evidence>
<evidence type="ECO:0000256" key="1">
    <source>
        <dbReference type="ARBA" id="ARBA00000085"/>
    </source>
</evidence>
<dbReference type="InterPro" id="IPR011990">
    <property type="entry name" value="TPR-like_helical_dom_sf"/>
</dbReference>
<dbReference type="PROSITE" id="PS50109">
    <property type="entry name" value="HIS_KIN"/>
    <property type="match status" value="1"/>
</dbReference>
<evidence type="ECO:0000256" key="12">
    <source>
        <dbReference type="ARBA" id="ARBA00023012"/>
    </source>
</evidence>
<keyword evidence="9" id="KW-0479">Metal-binding</keyword>
<keyword evidence="13" id="KW-0411">Iron-sulfur</keyword>
<evidence type="ECO:0000313" key="21">
    <source>
        <dbReference type="EMBL" id="QGW28683.1"/>
    </source>
</evidence>
<comment type="catalytic activity">
    <reaction evidence="1">
        <text>ATP + protein L-histidine = ADP + protein N-phospho-L-histidine.</text>
        <dbReference type="EC" id="2.7.13.3"/>
    </reaction>
</comment>
<keyword evidence="8" id="KW-0808">Transferase</keyword>
<dbReference type="EMBL" id="CP046566">
    <property type="protein sequence ID" value="QGW28683.1"/>
    <property type="molecule type" value="Genomic_DNA"/>
</dbReference>
<proteinExistence type="predicted"/>
<keyword evidence="7" id="KW-0963">Cytoplasm</keyword>
<dbReference type="Pfam" id="PF02518">
    <property type="entry name" value="HATPase_c"/>
    <property type="match status" value="1"/>
</dbReference>
<dbReference type="InterPro" id="IPR004358">
    <property type="entry name" value="Sig_transdc_His_kin-like_C"/>
</dbReference>
<dbReference type="InterPro" id="IPR050482">
    <property type="entry name" value="Sensor_HK_TwoCompSys"/>
</dbReference>
<evidence type="ECO:0000256" key="16">
    <source>
        <dbReference type="PROSITE-ProRule" id="PRU00339"/>
    </source>
</evidence>
<dbReference type="GO" id="GO:0000155">
    <property type="term" value="F:phosphorelay sensor kinase activity"/>
    <property type="evidence" value="ECO:0007669"/>
    <property type="project" value="InterPro"/>
</dbReference>
<evidence type="ECO:0000256" key="8">
    <source>
        <dbReference type="ARBA" id="ARBA00022679"/>
    </source>
</evidence>
<dbReference type="RefSeq" id="WP_157479036.1">
    <property type="nucleotide sequence ID" value="NZ_CP046566.1"/>
</dbReference>
<evidence type="ECO:0000256" key="15">
    <source>
        <dbReference type="ARBA" id="ARBA00030800"/>
    </source>
</evidence>
<dbReference type="AlphaFoldDB" id="A0A6I6GAL9"/>
<dbReference type="CDD" id="cd16917">
    <property type="entry name" value="HATPase_UhpB-NarQ-NarX-like"/>
    <property type="match status" value="1"/>
</dbReference>
<evidence type="ECO:0000256" key="13">
    <source>
        <dbReference type="ARBA" id="ARBA00023014"/>
    </source>
</evidence>
<evidence type="ECO:0000313" key="22">
    <source>
        <dbReference type="Proteomes" id="UP000426027"/>
    </source>
</evidence>
<feature type="coiled-coil region" evidence="17">
    <location>
        <begin position="356"/>
        <end position="383"/>
    </location>
</feature>
<dbReference type="SMART" id="SM00028">
    <property type="entry name" value="TPR"/>
    <property type="match status" value="7"/>
</dbReference>
<dbReference type="GO" id="GO:0046872">
    <property type="term" value="F:metal ion binding"/>
    <property type="evidence" value="ECO:0007669"/>
    <property type="project" value="UniProtKB-KW"/>
</dbReference>
<keyword evidence="19" id="KW-0732">Signal</keyword>
<dbReference type="InterPro" id="IPR005467">
    <property type="entry name" value="His_kinase_dom"/>
</dbReference>
<evidence type="ECO:0000256" key="11">
    <source>
        <dbReference type="ARBA" id="ARBA00023004"/>
    </source>
</evidence>
<keyword evidence="12" id="KW-0902">Two-component regulatory system</keyword>
<keyword evidence="22" id="KW-1185">Reference proteome</keyword>
<accession>A0A6I6GAL9</accession>
<keyword evidence="18" id="KW-1133">Transmembrane helix</keyword>
<dbReference type="GO" id="GO:0051539">
    <property type="term" value="F:4 iron, 4 sulfur cluster binding"/>
    <property type="evidence" value="ECO:0007669"/>
    <property type="project" value="UniProtKB-KW"/>
</dbReference>
<evidence type="ECO:0000256" key="18">
    <source>
        <dbReference type="SAM" id="Phobius"/>
    </source>
</evidence>
<evidence type="ECO:0000259" key="20">
    <source>
        <dbReference type="PROSITE" id="PS50109"/>
    </source>
</evidence>
<keyword evidence="17" id="KW-0175">Coiled coil</keyword>
<evidence type="ECO:0000256" key="9">
    <source>
        <dbReference type="ARBA" id="ARBA00022723"/>
    </source>
</evidence>
<evidence type="ECO:0000256" key="14">
    <source>
        <dbReference type="ARBA" id="ARBA00024827"/>
    </source>
</evidence>
<dbReference type="PROSITE" id="PS50005">
    <property type="entry name" value="TPR"/>
    <property type="match status" value="1"/>
</dbReference>
<evidence type="ECO:0000256" key="5">
    <source>
        <dbReference type="ARBA" id="ARBA00017322"/>
    </source>
</evidence>
<keyword evidence="18" id="KW-0812">Transmembrane</keyword>
<comment type="cofactor">
    <cofactor evidence="2">
        <name>[4Fe-4S] cluster</name>
        <dbReference type="ChEBI" id="CHEBI:49883"/>
    </cofactor>
</comment>
<dbReference type="GO" id="GO:0016020">
    <property type="term" value="C:membrane"/>
    <property type="evidence" value="ECO:0007669"/>
    <property type="project" value="InterPro"/>
</dbReference>
<dbReference type="InterPro" id="IPR011712">
    <property type="entry name" value="Sig_transdc_His_kin_sub3_dim/P"/>
</dbReference>
<dbReference type="Pfam" id="PF07730">
    <property type="entry name" value="HisKA_3"/>
    <property type="match status" value="1"/>
</dbReference>
<dbReference type="EC" id="2.7.13.3" evidence="4"/>
<dbReference type="InterPro" id="IPR019734">
    <property type="entry name" value="TPR_rpt"/>
</dbReference>
<comment type="subcellular location">
    <subcellularLocation>
        <location evidence="3">Cytoplasm</location>
    </subcellularLocation>
</comment>
<evidence type="ECO:0000256" key="6">
    <source>
        <dbReference type="ARBA" id="ARBA00022485"/>
    </source>
</evidence>
<keyword evidence="6" id="KW-0004">4Fe-4S</keyword>